<evidence type="ECO:0000313" key="14">
    <source>
        <dbReference type="Proteomes" id="UP000183995"/>
    </source>
</evidence>
<feature type="binding site" evidence="11">
    <location>
        <begin position="14"/>
        <end position="17"/>
    </location>
    <ligand>
        <name>ATP</name>
        <dbReference type="ChEBI" id="CHEBI:30616"/>
    </ligand>
</feature>
<name>A0A1M5VL06_9FIRM</name>
<evidence type="ECO:0000256" key="9">
    <source>
        <dbReference type="ARBA" id="ARBA00022975"/>
    </source>
</evidence>
<evidence type="ECO:0000256" key="7">
    <source>
        <dbReference type="ARBA" id="ARBA00022777"/>
    </source>
</evidence>
<comment type="subcellular location">
    <subcellularLocation>
        <location evidence="1 11">Cytoplasm</location>
    </subcellularLocation>
</comment>
<evidence type="ECO:0000313" key="13">
    <source>
        <dbReference type="EMBL" id="SHH75734.1"/>
    </source>
</evidence>
<keyword evidence="4 11" id="KW-0963">Cytoplasm</keyword>
<keyword evidence="8 11" id="KW-0067">ATP-binding</keyword>
<sequence length="239" mass="25838">MAVDKPVFKRVLLKISGEALSGDKHFGLDFDVIKSVCHVIKKCVEMGVEIGIVVGGGNFWRGTKDGGGKIERTRADHMGMMATVMNCLALADVLEQMDVSVRVQTALEIKAVAEPYIRLKADKHLKNGRVVIFGCGTGCPYFSTDTAAVLRAAEIEADVILLAKNIDGVYSADPKLDPNAVKYDTISYDEVLAQKLTVMDSTATSLSMDNHIPVILFALKDPENILRVITGEKIGTIVG</sequence>
<dbReference type="Proteomes" id="UP000183995">
    <property type="component" value="Unassembled WGS sequence"/>
</dbReference>
<feature type="binding site" evidence="11">
    <location>
        <position position="170"/>
    </location>
    <ligand>
        <name>ATP</name>
        <dbReference type="ChEBI" id="CHEBI:30616"/>
    </ligand>
</feature>
<dbReference type="InterPro" id="IPR036393">
    <property type="entry name" value="AceGlu_kinase-like_sf"/>
</dbReference>
<dbReference type="STRING" id="1123282.SAMN02745823_00878"/>
<feature type="binding site" evidence="11">
    <location>
        <position position="165"/>
    </location>
    <ligand>
        <name>ATP</name>
        <dbReference type="ChEBI" id="CHEBI:30616"/>
    </ligand>
</feature>
<dbReference type="InterPro" id="IPR015963">
    <property type="entry name" value="Uridylate_kinase_bac"/>
</dbReference>
<reference evidence="13 14" key="1">
    <citation type="submission" date="2016-11" db="EMBL/GenBank/DDBJ databases">
        <authorList>
            <person name="Jaros S."/>
            <person name="Januszkiewicz K."/>
            <person name="Wedrychowicz H."/>
        </authorList>
    </citation>
    <scope>NUCLEOTIDE SEQUENCE [LARGE SCALE GENOMIC DNA]</scope>
    <source>
        <strain evidence="13 14">DSM 10068</strain>
    </source>
</reference>
<dbReference type="Pfam" id="PF00696">
    <property type="entry name" value="AA_kinase"/>
    <property type="match status" value="1"/>
</dbReference>
<dbReference type="PIRSF" id="PIRSF005650">
    <property type="entry name" value="Uridylate_kin"/>
    <property type="match status" value="1"/>
</dbReference>
<protein>
    <recommendedName>
        <fullName evidence="11">Uridylate kinase</fullName>
        <shortName evidence="11">UK</shortName>
        <ecNumber evidence="11">2.7.4.22</ecNumber>
    </recommendedName>
    <alternativeName>
        <fullName evidence="11">Uridine monophosphate kinase</fullName>
        <shortName evidence="11">UMP kinase</shortName>
        <shortName evidence="11">UMPK</shortName>
    </alternativeName>
</protein>
<feature type="binding site" evidence="11">
    <location>
        <position position="76"/>
    </location>
    <ligand>
        <name>UMP</name>
        <dbReference type="ChEBI" id="CHEBI:57865"/>
    </ligand>
</feature>
<gene>
    <name evidence="11" type="primary">pyrH</name>
    <name evidence="13" type="ORF">SAMN02745823_00878</name>
</gene>
<dbReference type="InterPro" id="IPR001048">
    <property type="entry name" value="Asp/Glu/Uridylate_kinase"/>
</dbReference>
<dbReference type="SUPFAM" id="SSF53633">
    <property type="entry name" value="Carbamate kinase-like"/>
    <property type="match status" value="1"/>
</dbReference>
<dbReference type="RefSeq" id="WP_073076440.1">
    <property type="nucleotide sequence ID" value="NZ_FQXV01000002.1"/>
</dbReference>
<dbReference type="GO" id="GO:0006225">
    <property type="term" value="P:UDP biosynthetic process"/>
    <property type="evidence" value="ECO:0007669"/>
    <property type="project" value="TreeGrafter"/>
</dbReference>
<dbReference type="HAMAP" id="MF_01220_B">
    <property type="entry name" value="PyrH_B"/>
    <property type="match status" value="1"/>
</dbReference>
<keyword evidence="6 11" id="KW-0547">Nucleotide-binding</keyword>
<dbReference type="PANTHER" id="PTHR42833">
    <property type="entry name" value="URIDYLATE KINASE"/>
    <property type="match status" value="1"/>
</dbReference>
<feature type="binding site" evidence="11">
    <location>
        <position position="57"/>
    </location>
    <ligand>
        <name>ATP</name>
        <dbReference type="ChEBI" id="CHEBI:30616"/>
    </ligand>
</feature>
<evidence type="ECO:0000256" key="6">
    <source>
        <dbReference type="ARBA" id="ARBA00022741"/>
    </source>
</evidence>
<dbReference type="FunFam" id="3.40.1160.10:FF:000001">
    <property type="entry name" value="Uridylate kinase"/>
    <property type="match status" value="1"/>
</dbReference>
<evidence type="ECO:0000256" key="2">
    <source>
        <dbReference type="ARBA" id="ARBA00004791"/>
    </source>
</evidence>
<dbReference type="NCBIfam" id="TIGR02075">
    <property type="entry name" value="pyrH_bact"/>
    <property type="match status" value="1"/>
</dbReference>
<dbReference type="EMBL" id="FQXV01000002">
    <property type="protein sequence ID" value="SHH75734.1"/>
    <property type="molecule type" value="Genomic_DNA"/>
</dbReference>
<comment type="catalytic activity">
    <reaction evidence="10 11">
        <text>UMP + ATP = UDP + ADP</text>
        <dbReference type="Rhea" id="RHEA:24400"/>
        <dbReference type="ChEBI" id="CHEBI:30616"/>
        <dbReference type="ChEBI" id="CHEBI:57865"/>
        <dbReference type="ChEBI" id="CHEBI:58223"/>
        <dbReference type="ChEBI" id="CHEBI:456216"/>
        <dbReference type="EC" id="2.7.4.22"/>
    </reaction>
</comment>
<evidence type="ECO:0000256" key="4">
    <source>
        <dbReference type="ARBA" id="ARBA00022490"/>
    </source>
</evidence>
<keyword evidence="14" id="KW-1185">Reference proteome</keyword>
<dbReference type="PANTHER" id="PTHR42833:SF4">
    <property type="entry name" value="URIDYLATE KINASE PUMPKIN, CHLOROPLASTIC"/>
    <property type="match status" value="1"/>
</dbReference>
<feature type="binding site" evidence="11">
    <location>
        <position position="56"/>
    </location>
    <ligand>
        <name>UMP</name>
        <dbReference type="ChEBI" id="CHEBI:57865"/>
    </ligand>
</feature>
<dbReference type="UniPathway" id="UPA00159">
    <property type="reaction ID" value="UER00275"/>
</dbReference>
<dbReference type="GO" id="GO:0005524">
    <property type="term" value="F:ATP binding"/>
    <property type="evidence" value="ECO:0007669"/>
    <property type="project" value="UniProtKB-KW"/>
</dbReference>
<keyword evidence="5 11" id="KW-0808">Transferase</keyword>
<dbReference type="GO" id="GO:0044210">
    <property type="term" value="P:'de novo' CTP biosynthetic process"/>
    <property type="evidence" value="ECO:0007669"/>
    <property type="project" value="UniProtKB-UniRule"/>
</dbReference>
<dbReference type="GO" id="GO:0033862">
    <property type="term" value="F:UMP kinase activity"/>
    <property type="evidence" value="ECO:0007669"/>
    <property type="project" value="UniProtKB-EC"/>
</dbReference>
<dbReference type="EC" id="2.7.4.22" evidence="11"/>
<dbReference type="GO" id="GO:0005737">
    <property type="term" value="C:cytoplasm"/>
    <property type="evidence" value="ECO:0007669"/>
    <property type="project" value="UniProtKB-SubCell"/>
</dbReference>
<evidence type="ECO:0000256" key="3">
    <source>
        <dbReference type="ARBA" id="ARBA00007614"/>
    </source>
</evidence>
<comment type="subunit">
    <text evidence="11">Homohexamer.</text>
</comment>
<dbReference type="AlphaFoldDB" id="A0A1M5VL06"/>
<evidence type="ECO:0000259" key="12">
    <source>
        <dbReference type="Pfam" id="PF00696"/>
    </source>
</evidence>
<evidence type="ECO:0000256" key="8">
    <source>
        <dbReference type="ARBA" id="ARBA00022840"/>
    </source>
</evidence>
<dbReference type="Gene3D" id="3.40.1160.10">
    <property type="entry name" value="Acetylglutamate kinase-like"/>
    <property type="match status" value="1"/>
</dbReference>
<evidence type="ECO:0000256" key="5">
    <source>
        <dbReference type="ARBA" id="ARBA00022679"/>
    </source>
</evidence>
<comment type="activity regulation">
    <text evidence="11">Inhibited by UTP.</text>
</comment>
<keyword evidence="9 11" id="KW-0665">Pyrimidine biosynthesis</keyword>
<feature type="domain" description="Aspartate/glutamate/uridylate kinase" evidence="12">
    <location>
        <begin position="9"/>
        <end position="216"/>
    </location>
</feature>
<evidence type="ECO:0000256" key="11">
    <source>
        <dbReference type="HAMAP-Rule" id="MF_01220"/>
    </source>
</evidence>
<evidence type="ECO:0000256" key="10">
    <source>
        <dbReference type="ARBA" id="ARBA00047767"/>
    </source>
</evidence>
<comment type="function">
    <text evidence="11">Catalyzes the reversible phosphorylation of UMP to UDP.</text>
</comment>
<accession>A0A1M5VL06</accession>
<dbReference type="InterPro" id="IPR011817">
    <property type="entry name" value="Uridylate_kinase"/>
</dbReference>
<feature type="binding site" evidence="11">
    <location>
        <position position="61"/>
    </location>
    <ligand>
        <name>ATP</name>
        <dbReference type="ChEBI" id="CHEBI:30616"/>
    </ligand>
</feature>
<evidence type="ECO:0000256" key="1">
    <source>
        <dbReference type="ARBA" id="ARBA00004496"/>
    </source>
</evidence>
<organism evidence="13 14">
    <name type="scientific">Sporobacter termitidis DSM 10068</name>
    <dbReference type="NCBI Taxonomy" id="1123282"/>
    <lineage>
        <taxon>Bacteria</taxon>
        <taxon>Bacillati</taxon>
        <taxon>Bacillota</taxon>
        <taxon>Clostridia</taxon>
        <taxon>Eubacteriales</taxon>
        <taxon>Oscillospiraceae</taxon>
        <taxon>Sporobacter</taxon>
    </lineage>
</organism>
<dbReference type="CDD" id="cd04254">
    <property type="entry name" value="AAK_UMPK-PyrH-Ec"/>
    <property type="match status" value="1"/>
</dbReference>
<feature type="binding site" evidence="11">
    <location>
        <begin position="137"/>
        <end position="144"/>
    </location>
    <ligand>
        <name>UMP</name>
        <dbReference type="ChEBI" id="CHEBI:57865"/>
    </ligand>
</feature>
<dbReference type="OrthoDB" id="9807458at2"/>
<comment type="caution">
    <text evidence="11">Lacks conserved residue(s) required for the propagation of feature annotation.</text>
</comment>
<proteinExistence type="inferred from homology"/>
<comment type="pathway">
    <text evidence="2 11">Pyrimidine metabolism; CTP biosynthesis via de novo pathway; UDP from UMP (UMPK route): step 1/1.</text>
</comment>
<feature type="binding site" evidence="11">
    <location>
        <position position="173"/>
    </location>
    <ligand>
        <name>ATP</name>
        <dbReference type="ChEBI" id="CHEBI:30616"/>
    </ligand>
</feature>
<comment type="similarity">
    <text evidence="3 11">Belongs to the UMP kinase family.</text>
</comment>
<keyword evidence="7 11" id="KW-0418">Kinase</keyword>